<dbReference type="Gene3D" id="2.60.40.10">
    <property type="entry name" value="Immunoglobulins"/>
    <property type="match status" value="1"/>
</dbReference>
<dbReference type="PROSITE" id="PS50835">
    <property type="entry name" value="IG_LIKE"/>
    <property type="match status" value="1"/>
</dbReference>
<keyword evidence="3" id="KW-1185">Reference proteome</keyword>
<feature type="domain" description="Ig-like" evidence="1">
    <location>
        <begin position="1"/>
        <end position="101"/>
    </location>
</feature>
<dbReference type="SMART" id="SM00406">
    <property type="entry name" value="IGv"/>
    <property type="match status" value="1"/>
</dbReference>
<evidence type="ECO:0000313" key="3">
    <source>
        <dbReference type="Proteomes" id="UP000228934"/>
    </source>
</evidence>
<dbReference type="Proteomes" id="UP000228934">
    <property type="component" value="Unassembled WGS sequence"/>
</dbReference>
<reference evidence="3" key="1">
    <citation type="journal article" date="2017" name="Nat. Commun.">
        <title>The North American bullfrog draft genome provides insight into hormonal regulation of long noncoding RNA.</title>
        <authorList>
            <person name="Hammond S.A."/>
            <person name="Warren R.L."/>
            <person name="Vandervalk B.P."/>
            <person name="Kucuk E."/>
            <person name="Khan H."/>
            <person name="Gibb E.A."/>
            <person name="Pandoh P."/>
            <person name="Kirk H."/>
            <person name="Zhao Y."/>
            <person name="Jones M."/>
            <person name="Mungall A.J."/>
            <person name="Coope R."/>
            <person name="Pleasance S."/>
            <person name="Moore R.A."/>
            <person name="Holt R.A."/>
            <person name="Round J.M."/>
            <person name="Ohora S."/>
            <person name="Walle B.V."/>
            <person name="Veldhoen N."/>
            <person name="Helbing C.C."/>
            <person name="Birol I."/>
        </authorList>
    </citation>
    <scope>NUCLEOTIDE SEQUENCE [LARGE SCALE GENOMIC DNA]</scope>
</reference>
<evidence type="ECO:0000259" key="1">
    <source>
        <dbReference type="PROSITE" id="PS50835"/>
    </source>
</evidence>
<dbReference type="InterPro" id="IPR036179">
    <property type="entry name" value="Ig-like_dom_sf"/>
</dbReference>
<organism evidence="2 3">
    <name type="scientific">Aquarana catesbeiana</name>
    <name type="common">American bullfrog</name>
    <name type="synonym">Rana catesbeiana</name>
    <dbReference type="NCBI Taxonomy" id="8400"/>
    <lineage>
        <taxon>Eukaryota</taxon>
        <taxon>Metazoa</taxon>
        <taxon>Chordata</taxon>
        <taxon>Craniata</taxon>
        <taxon>Vertebrata</taxon>
        <taxon>Euteleostomi</taxon>
        <taxon>Amphibia</taxon>
        <taxon>Batrachia</taxon>
        <taxon>Anura</taxon>
        <taxon>Neobatrachia</taxon>
        <taxon>Ranoidea</taxon>
        <taxon>Ranidae</taxon>
        <taxon>Aquarana</taxon>
    </lineage>
</organism>
<proteinExistence type="predicted"/>
<dbReference type="PANTHER" id="PTHR23267">
    <property type="entry name" value="IMMUNOGLOBULIN LIGHT CHAIN"/>
    <property type="match status" value="1"/>
</dbReference>
<dbReference type="InterPro" id="IPR050150">
    <property type="entry name" value="IgV_Light_Chain"/>
</dbReference>
<dbReference type="InterPro" id="IPR013783">
    <property type="entry name" value="Ig-like_fold"/>
</dbReference>
<sequence length="102" mass="11172">MTATLGETVKLPCSGESLSSKYYASWYQQKSGSAPSLLIYEDKEKATGIPDRFSGDNSNDVGTLTIQNSRVHAEDEADYYCYTGSDTAGWRTVITTSRQVSL</sequence>
<accession>A0A2G9RCG9</accession>
<dbReference type="SUPFAM" id="SSF48726">
    <property type="entry name" value="Immunoglobulin"/>
    <property type="match status" value="1"/>
</dbReference>
<dbReference type="InterPro" id="IPR013106">
    <property type="entry name" value="Ig_V-set"/>
</dbReference>
<protein>
    <recommendedName>
        <fullName evidence="1">Ig-like domain-containing protein</fullName>
    </recommendedName>
</protein>
<dbReference type="InterPro" id="IPR007110">
    <property type="entry name" value="Ig-like_dom"/>
</dbReference>
<dbReference type="AlphaFoldDB" id="A0A2G9RCG9"/>
<dbReference type="OrthoDB" id="9838202at2759"/>
<evidence type="ECO:0000313" key="2">
    <source>
        <dbReference type="EMBL" id="PIO25577.1"/>
    </source>
</evidence>
<gene>
    <name evidence="2" type="ORF">AB205_0175300</name>
</gene>
<feature type="non-terminal residue" evidence="2">
    <location>
        <position position="102"/>
    </location>
</feature>
<dbReference type="EMBL" id="KV945607">
    <property type="protein sequence ID" value="PIO25577.1"/>
    <property type="molecule type" value="Genomic_DNA"/>
</dbReference>
<dbReference type="Pfam" id="PF07686">
    <property type="entry name" value="V-set"/>
    <property type="match status" value="1"/>
</dbReference>
<name>A0A2G9RCG9_AQUCT</name>